<dbReference type="EMBL" id="JZDQ02000017">
    <property type="protein sequence ID" value="OIJ26314.1"/>
    <property type="molecule type" value="Genomic_DNA"/>
</dbReference>
<comment type="catalytic activity">
    <reaction evidence="8">
        <text>arsenic triglutathione + 3 [thioredoxin]-dithiol + 3 S-adenosyl-L-methionine = trimethylarsine + 3 [thioredoxin]-disulfide + 3 glutathione + 3 S-adenosyl-L-homocysteine + 3 H(+)</text>
        <dbReference type="Rhea" id="RHEA:69432"/>
        <dbReference type="Rhea" id="RHEA-COMP:10698"/>
        <dbReference type="Rhea" id="RHEA-COMP:10700"/>
        <dbReference type="ChEBI" id="CHEBI:15378"/>
        <dbReference type="ChEBI" id="CHEBI:27130"/>
        <dbReference type="ChEBI" id="CHEBI:29950"/>
        <dbReference type="ChEBI" id="CHEBI:50058"/>
        <dbReference type="ChEBI" id="CHEBI:57856"/>
        <dbReference type="ChEBI" id="CHEBI:57925"/>
        <dbReference type="ChEBI" id="CHEBI:59789"/>
        <dbReference type="ChEBI" id="CHEBI:183640"/>
        <dbReference type="EC" id="2.1.1.137"/>
    </reaction>
</comment>
<dbReference type="PANTHER" id="PTHR43675:SF8">
    <property type="entry name" value="ARSENITE METHYLTRANSFERASE"/>
    <property type="match status" value="1"/>
</dbReference>
<dbReference type="InterPro" id="IPR029063">
    <property type="entry name" value="SAM-dependent_MTases_sf"/>
</dbReference>
<keyword evidence="10" id="KW-0489">Methyltransferase</keyword>
<dbReference type="PANTHER" id="PTHR43675">
    <property type="entry name" value="ARSENITE METHYLTRANSFERASE"/>
    <property type="match status" value="1"/>
</dbReference>
<keyword evidence="1" id="KW-0808">Transferase</keyword>
<name>A0A1J4N466_9ACTN</name>
<dbReference type="RefSeq" id="WP_045549870.1">
    <property type="nucleotide sequence ID" value="NZ_JZDQ02000017.1"/>
</dbReference>
<gene>
    <name evidence="10" type="ORF">UG56_013395</name>
</gene>
<feature type="domain" description="Methyltransferase" evidence="9">
    <location>
        <begin position="71"/>
        <end position="218"/>
    </location>
</feature>
<dbReference type="STRING" id="1844.UG56_013395"/>
<evidence type="ECO:0000256" key="4">
    <source>
        <dbReference type="ARBA" id="ARBA00034521"/>
    </source>
</evidence>
<dbReference type="CDD" id="cd02440">
    <property type="entry name" value="AdoMet_MTases"/>
    <property type="match status" value="1"/>
</dbReference>
<dbReference type="Proteomes" id="UP000033772">
    <property type="component" value="Unassembled WGS sequence"/>
</dbReference>
<evidence type="ECO:0000256" key="1">
    <source>
        <dbReference type="ARBA" id="ARBA00022679"/>
    </source>
</evidence>
<dbReference type="InterPro" id="IPR025714">
    <property type="entry name" value="Methyltranfer_dom"/>
</dbReference>
<protein>
    <recommendedName>
        <fullName evidence="5">Arsenite methyltransferase</fullName>
        <ecNumber evidence="4">2.1.1.137</ecNumber>
    </recommendedName>
</protein>
<dbReference type="GO" id="GO:0030791">
    <property type="term" value="F:arsenite methyltransferase activity"/>
    <property type="evidence" value="ECO:0007669"/>
    <property type="project" value="UniProtKB-EC"/>
</dbReference>
<evidence type="ECO:0000256" key="2">
    <source>
        <dbReference type="ARBA" id="ARBA00022691"/>
    </source>
</evidence>
<organism evidence="10 11">
    <name type="scientific">Nocardioides luteus</name>
    <dbReference type="NCBI Taxonomy" id="1844"/>
    <lineage>
        <taxon>Bacteria</taxon>
        <taxon>Bacillati</taxon>
        <taxon>Actinomycetota</taxon>
        <taxon>Actinomycetes</taxon>
        <taxon>Propionibacteriales</taxon>
        <taxon>Nocardioidaceae</taxon>
        <taxon>Nocardioides</taxon>
    </lineage>
</organism>
<dbReference type="AlphaFoldDB" id="A0A1J4N466"/>
<dbReference type="GO" id="GO:0032259">
    <property type="term" value="P:methylation"/>
    <property type="evidence" value="ECO:0007669"/>
    <property type="project" value="UniProtKB-KW"/>
</dbReference>
<comment type="similarity">
    <text evidence="3">Belongs to the methyltransferase superfamily. Arsenite methyltransferase family.</text>
</comment>
<keyword evidence="11" id="KW-1185">Reference proteome</keyword>
<reference evidence="10" key="1">
    <citation type="submission" date="2016-10" db="EMBL/GenBank/DDBJ databases">
        <title>Draft Genome Sequence of Nocardioides luteus Strain BAFB, an Alkane-Degrading Bacterium Isolated from JP-7 Polluted Soil.</title>
        <authorList>
            <person name="Brown L."/>
            <person name="Ruiz O.N."/>
            <person name="Gunasekera T."/>
        </authorList>
    </citation>
    <scope>NUCLEOTIDE SEQUENCE [LARGE SCALE GENOMIC DNA]</scope>
    <source>
        <strain evidence="10">BAFB</strain>
    </source>
</reference>
<comment type="caution">
    <text evidence="10">The sequence shown here is derived from an EMBL/GenBank/DDBJ whole genome shotgun (WGS) entry which is preliminary data.</text>
</comment>
<dbReference type="SUPFAM" id="SSF53335">
    <property type="entry name" value="S-adenosyl-L-methionine-dependent methyltransferases"/>
    <property type="match status" value="1"/>
</dbReference>
<evidence type="ECO:0000256" key="6">
    <source>
        <dbReference type="ARBA" id="ARBA00047941"/>
    </source>
</evidence>
<evidence type="ECO:0000256" key="5">
    <source>
        <dbReference type="ARBA" id="ARBA00034545"/>
    </source>
</evidence>
<comment type="catalytic activity">
    <reaction evidence="7">
        <text>arsenic triglutathione + 2 [thioredoxin]-dithiol + 2 S-adenosyl-L-methionine + H2O = dimethylarsinous acid + 2 [thioredoxin]-disulfide + 3 glutathione + 2 S-adenosyl-L-homocysteine + 2 H(+)</text>
        <dbReference type="Rhea" id="RHEA:69464"/>
        <dbReference type="Rhea" id="RHEA-COMP:10698"/>
        <dbReference type="Rhea" id="RHEA-COMP:10700"/>
        <dbReference type="ChEBI" id="CHEBI:15377"/>
        <dbReference type="ChEBI" id="CHEBI:15378"/>
        <dbReference type="ChEBI" id="CHEBI:23808"/>
        <dbReference type="ChEBI" id="CHEBI:29950"/>
        <dbReference type="ChEBI" id="CHEBI:50058"/>
        <dbReference type="ChEBI" id="CHEBI:57856"/>
        <dbReference type="ChEBI" id="CHEBI:57925"/>
        <dbReference type="ChEBI" id="CHEBI:59789"/>
        <dbReference type="ChEBI" id="CHEBI:183640"/>
        <dbReference type="EC" id="2.1.1.137"/>
    </reaction>
</comment>
<evidence type="ECO:0000313" key="11">
    <source>
        <dbReference type="Proteomes" id="UP000033772"/>
    </source>
</evidence>
<evidence type="ECO:0000256" key="3">
    <source>
        <dbReference type="ARBA" id="ARBA00034487"/>
    </source>
</evidence>
<sequence>MAVDTEELEAKVQQMYREVALHPDAGFHFELGRGLAESVGYDPARLDLVPADAVASFAGVGHFFDFADPRPGETLLDLGSGSGMDVFYAATLVGATGHVIGVDFTREQLAKARRLAAGDADDAATVEFREGRLNDLPVDDASVDCVISNGVINLCPDKAVVFAEAARVLRPGGRLALADIVTDLPLADGIVCNADLWAACIGGAAQVDDYVAAIEKAGLAVEVMRRNRYGFLSAGARGATKTYGVKSISLLARKPVEP</sequence>
<comment type="catalytic activity">
    <reaction evidence="6">
        <text>arsenic triglutathione + [thioredoxin]-dithiol + S-adenosyl-L-methionine + 2 H2O = methylarsonous acid + [thioredoxin]-disulfide + 3 glutathione + S-adenosyl-L-homocysteine + H(+)</text>
        <dbReference type="Rhea" id="RHEA:69460"/>
        <dbReference type="Rhea" id="RHEA-COMP:10698"/>
        <dbReference type="Rhea" id="RHEA-COMP:10700"/>
        <dbReference type="ChEBI" id="CHEBI:15377"/>
        <dbReference type="ChEBI" id="CHEBI:15378"/>
        <dbReference type="ChEBI" id="CHEBI:17826"/>
        <dbReference type="ChEBI" id="CHEBI:29950"/>
        <dbReference type="ChEBI" id="CHEBI:50058"/>
        <dbReference type="ChEBI" id="CHEBI:57856"/>
        <dbReference type="ChEBI" id="CHEBI:57925"/>
        <dbReference type="ChEBI" id="CHEBI:59789"/>
        <dbReference type="ChEBI" id="CHEBI:183640"/>
        <dbReference type="EC" id="2.1.1.137"/>
    </reaction>
</comment>
<dbReference type="InterPro" id="IPR026669">
    <property type="entry name" value="Arsenite_MeTrfase-like"/>
</dbReference>
<evidence type="ECO:0000259" key="9">
    <source>
        <dbReference type="Pfam" id="PF13847"/>
    </source>
</evidence>
<evidence type="ECO:0000256" key="8">
    <source>
        <dbReference type="ARBA" id="ARBA00048428"/>
    </source>
</evidence>
<dbReference type="EC" id="2.1.1.137" evidence="4"/>
<accession>A0A1J4N466</accession>
<keyword evidence="2" id="KW-0949">S-adenosyl-L-methionine</keyword>
<proteinExistence type="inferred from homology"/>
<dbReference type="Pfam" id="PF13847">
    <property type="entry name" value="Methyltransf_31"/>
    <property type="match status" value="1"/>
</dbReference>
<evidence type="ECO:0000313" key="10">
    <source>
        <dbReference type="EMBL" id="OIJ26314.1"/>
    </source>
</evidence>
<dbReference type="Gene3D" id="3.40.50.150">
    <property type="entry name" value="Vaccinia Virus protein VP39"/>
    <property type="match status" value="1"/>
</dbReference>
<evidence type="ECO:0000256" key="7">
    <source>
        <dbReference type="ARBA" id="ARBA00047943"/>
    </source>
</evidence>